<feature type="domain" description="Peptidase S59" evidence="13">
    <location>
        <begin position="856"/>
        <end position="998"/>
    </location>
</feature>
<evidence type="ECO:0000256" key="12">
    <source>
        <dbReference type="SAM" id="MobiDB-lite"/>
    </source>
</evidence>
<keyword evidence="9" id="KW-0811">Translocation</keyword>
<dbReference type="EnsemblMetazoa" id="XM_050656547.1">
    <property type="protein sequence ID" value="XP_050512504.1"/>
    <property type="gene ID" value="LOC126888365"/>
</dbReference>
<keyword evidence="6" id="KW-0068">Autocatalytic cleavage</keyword>
<feature type="compositionally biased region" description="Polar residues" evidence="12">
    <location>
        <begin position="168"/>
        <end position="198"/>
    </location>
</feature>
<keyword evidence="10" id="KW-0906">Nuclear pore complex</keyword>
<keyword evidence="11" id="KW-0539">Nucleus</keyword>
<feature type="region of interest" description="Disordered" evidence="12">
    <location>
        <begin position="1"/>
        <end position="43"/>
    </location>
</feature>
<sequence length="1786" mass="196500">MFQRSTEFGTTTASTPNLFESGQLFGKPASGFGSPSTSAFEQPATTSLFPSSQAQPNNLFHNAGTGFGTPASTPSTGFGTTTLFGQHQQPAAGGLFNTSSTFGQQNKPATFGFGTQPAQPTLFSQQATQPQTSGMFQRSTGFGTTTAAAPNPFGTGQLFGKPAGGFGSPSTSAFGQPATTSLFPSSQAQPNNLFQNAGTGFGTPASTPSTGFGTTTLFGQQQQPAAGGLFNTSSTFGQQNKPAAFGFGAQPAQPTLFGQQAAQPQTSGMFQPSTSNLFGTTSAFGQQSTGTGGVKFNAVTGTDTMLKNGVSNSINTKLHSITCMKDYESKSFEELRYEDYAANRKGPQQQSGFGATPFGNQVSSAAPSLFGQPDASKPAFTGFGQSTSTFGQNTGFGMPNQQQQTGGLFGKPATGFATPTSTSSLNFGFGSNTQTNNPFGAAQQPKAFGSVTPSIFGTNTATTQQSGFNTGGGLFGQTNTQNTAGSIFGKPAQPTVGFGTAPNANFSFSTPAASTQASSLFQPNKPIFGQTSTTPAFGQATNTFGTNTFGSTLGKPAAPAFGTTPTPAFGNTLGTGLQPQAAPLFGNNAVKPGGFFNNTGTTGLGTFQSNTFPTNTGFNLQPQAAQQSLFPSAEQQTATNLALLTADPFGDAPHLAGLEPKLKSSPAAISATDPKELKSLLDASNKVTTSTGSKLRVVPIRSIKDSLFDLASPPVPEDSKDYIKTNCRKLVLKSRPSSGESNSPAVQRMDILKHLESPDTPINDENVNIQNIRYSTTLQNEIRPHVKLNFENTINNDSSLPIGSPTFILDNSVRNSSHENIQKNNRVSVEVDIEPTESGGSGDCVKSYPCNIVCTRPEYYTLPPPEELMKYVDEDGRCIVKGFTIGRKGYGNVYFPEEMDVSGLNLDEFVHFRYREINIYPDDDKKPPIGQGLNRKAQVTLDNVYPKRPGSNTLVKDINELQLMNFSEKLRKVTENKDAKFVDYRPETGSWVFKVDHFSRYGYDESDDEAAPLNKEAAEKKAAEKAAKVVTVPKPVEKQVEKEAVEKTSPTKSQVPKFGLDDDIFVEEGAHFQPEDDLIETAMYVDNISEEDYHVIPTDMPLHLTHDPFTSCKNIQVMKSTLFAEDDRSSDGGGSHISIIRQYLDIPEEIRRMPVVREECPPKKRIMLRPKVEKVYNYGKKEGSDDLMEIRSYQDMGIFRGKSYKVGWSKGFNFYNVVSKPEGGIQLTLNDIKCGSIKNFEAIDEILGKSLEIVLEESSYELDSNNVPTFTITKNARYLKKQSNLFSTLLERHNTKEARYLHSIWTLADSLWGPSENTVSNRRYLLSEWLRMNTNYDEPSQEPAQEIFNNLSVFKINEAANLAIDKRLPNLSLILSQLSLTNRTKMFLQEQIESWYQSMSSNHISEDMKRIYLLLSGIPVKDEVNIFENIDWKRAFGMHMWYVSPSGAPIEMVIELYKKAFEEYNYAELPNPPYESTYAEENSFDLLYHILVLYQSRAHRLSTVLNSATHTDNHLDYWLSWLLLQLFLSLDVGIMDDAEKNKLCSSFSNQLESLGEWEWSILVLLHLKDNALKKTLVMQILDRNLSPDVDKEGIKSENNLVNNMQIPPEWIHRVKGEKTLLSQRYFEAFNHFAYAKDYCKANDILVEHLLPSLFINEQYDIIKLLIREIEDGSADIEHWNSEAGLFKDFMELQERYVSASDNLKLQMNLQDISNRISSFVPRTNQQKLCIAEMSKRCASVYKEFCKKSQSSLFRNSYLEFIESLNMPPEFKQNEALYSINEIGAKC</sequence>
<keyword evidence="8" id="KW-0653">Protein transport</keyword>
<dbReference type="InterPro" id="IPR036903">
    <property type="entry name" value="Nup98_auto-Pept-S59_dom_sf"/>
</dbReference>
<dbReference type="InterPro" id="IPR037665">
    <property type="entry name" value="Nucleoporin_S59-like"/>
</dbReference>
<feature type="compositionally biased region" description="Low complexity" evidence="12">
    <location>
        <begin position="202"/>
        <end position="217"/>
    </location>
</feature>
<feature type="compositionally biased region" description="Polar residues" evidence="12">
    <location>
        <begin position="33"/>
        <end position="43"/>
    </location>
</feature>
<evidence type="ECO:0000256" key="10">
    <source>
        <dbReference type="ARBA" id="ARBA00023132"/>
    </source>
</evidence>
<dbReference type="Pfam" id="PF21240">
    <property type="entry name" value="Nup98_GLEBS"/>
    <property type="match status" value="1"/>
</dbReference>
<comment type="subcellular location">
    <subcellularLocation>
        <location evidence="2">Nucleus membrane</location>
        <topology evidence="2">Peripheral membrane protein</topology>
        <orientation evidence="2">Nucleoplasmic side</orientation>
    </subcellularLocation>
    <subcellularLocation>
        <location evidence="1">Nucleus</location>
        <location evidence="1">Nuclear pore complex</location>
    </subcellularLocation>
</comment>
<keyword evidence="7" id="KW-0509">mRNA transport</keyword>
<dbReference type="Pfam" id="PF12110">
    <property type="entry name" value="Nup96"/>
    <property type="match status" value="1"/>
</dbReference>
<evidence type="ECO:0000256" key="6">
    <source>
        <dbReference type="ARBA" id="ARBA00022813"/>
    </source>
</evidence>
<dbReference type="RefSeq" id="XP_050512504.1">
    <property type="nucleotide sequence ID" value="XM_050656547.1"/>
</dbReference>
<feature type="compositionally biased region" description="Polar residues" evidence="12">
    <location>
        <begin position="1"/>
        <end position="20"/>
    </location>
</feature>
<dbReference type="Gene3D" id="1.10.10.2360">
    <property type="match status" value="1"/>
</dbReference>
<protein>
    <recommendedName>
        <fullName evidence="4">Nuclear pore complex protein Nup98-Nup96</fullName>
    </recommendedName>
</protein>
<evidence type="ECO:0000256" key="11">
    <source>
        <dbReference type="ARBA" id="ARBA00023242"/>
    </source>
</evidence>
<evidence type="ECO:0000256" key="4">
    <source>
        <dbReference type="ARBA" id="ARBA00013472"/>
    </source>
</evidence>
<evidence type="ECO:0000256" key="5">
    <source>
        <dbReference type="ARBA" id="ARBA00022448"/>
    </source>
</evidence>
<dbReference type="Pfam" id="PF04096">
    <property type="entry name" value="Nucleoporin2"/>
    <property type="match status" value="1"/>
</dbReference>
<dbReference type="Gene3D" id="3.30.1610.10">
    <property type="entry name" value="Peptidase S59, nucleoporin"/>
    <property type="match status" value="1"/>
</dbReference>
<keyword evidence="5" id="KW-0813">Transport</keyword>
<evidence type="ECO:0000256" key="8">
    <source>
        <dbReference type="ARBA" id="ARBA00022927"/>
    </source>
</evidence>
<dbReference type="PANTHER" id="PTHR23198">
    <property type="entry name" value="NUCLEOPORIN"/>
    <property type="match status" value="1"/>
</dbReference>
<accession>A0ABM5KQP3</accession>
<dbReference type="PANTHER" id="PTHR23198:SF6">
    <property type="entry name" value="NUCLEAR PORE COMPLEX PROTEIN NUP98-NUP96"/>
    <property type="match status" value="1"/>
</dbReference>
<dbReference type="SUPFAM" id="SSF82215">
    <property type="entry name" value="C-terminal autoproteolytic domain of nucleoporin nup98"/>
    <property type="match status" value="1"/>
</dbReference>
<reference evidence="14" key="1">
    <citation type="submission" date="2025-05" db="UniProtKB">
        <authorList>
            <consortium name="EnsemblMetazoa"/>
        </authorList>
    </citation>
    <scope>IDENTIFICATION</scope>
</reference>
<evidence type="ECO:0000256" key="3">
    <source>
        <dbReference type="ARBA" id="ARBA00008926"/>
    </source>
</evidence>
<dbReference type="PROSITE" id="PS51434">
    <property type="entry name" value="NUP_C"/>
    <property type="match status" value="1"/>
</dbReference>
<evidence type="ECO:0000256" key="7">
    <source>
        <dbReference type="ARBA" id="ARBA00022816"/>
    </source>
</evidence>
<dbReference type="Gene3D" id="1.25.40.690">
    <property type="match status" value="1"/>
</dbReference>
<name>A0ABM5KQP3_DIAVI</name>
<evidence type="ECO:0000256" key="9">
    <source>
        <dbReference type="ARBA" id="ARBA00023010"/>
    </source>
</evidence>
<keyword evidence="15" id="KW-1185">Reference proteome</keyword>
<dbReference type="InterPro" id="IPR021967">
    <property type="entry name" value="Nup98_C"/>
</dbReference>
<evidence type="ECO:0000256" key="1">
    <source>
        <dbReference type="ARBA" id="ARBA00004567"/>
    </source>
</evidence>
<evidence type="ECO:0000259" key="13">
    <source>
        <dbReference type="PROSITE" id="PS51434"/>
    </source>
</evidence>
<comment type="similarity">
    <text evidence="3">Belongs to the nucleoporin GLFG family.</text>
</comment>
<proteinExistence type="inferred from homology"/>
<organism evidence="14 15">
    <name type="scientific">Diabrotica virgifera virgifera</name>
    <name type="common">western corn rootworm</name>
    <dbReference type="NCBI Taxonomy" id="50390"/>
    <lineage>
        <taxon>Eukaryota</taxon>
        <taxon>Metazoa</taxon>
        <taxon>Ecdysozoa</taxon>
        <taxon>Arthropoda</taxon>
        <taxon>Hexapoda</taxon>
        <taxon>Insecta</taxon>
        <taxon>Pterygota</taxon>
        <taxon>Neoptera</taxon>
        <taxon>Endopterygota</taxon>
        <taxon>Coleoptera</taxon>
        <taxon>Polyphaga</taxon>
        <taxon>Cucujiformia</taxon>
        <taxon>Chrysomeloidea</taxon>
        <taxon>Chrysomelidae</taxon>
        <taxon>Galerucinae</taxon>
        <taxon>Diabroticina</taxon>
        <taxon>Diabroticites</taxon>
        <taxon>Diabrotica</taxon>
    </lineage>
</organism>
<evidence type="ECO:0000256" key="2">
    <source>
        <dbReference type="ARBA" id="ARBA00004620"/>
    </source>
</evidence>
<dbReference type="Proteomes" id="UP001652700">
    <property type="component" value="Unplaced"/>
</dbReference>
<feature type="region of interest" description="Disordered" evidence="12">
    <location>
        <begin position="168"/>
        <end position="217"/>
    </location>
</feature>
<evidence type="ECO:0000313" key="15">
    <source>
        <dbReference type="Proteomes" id="UP001652700"/>
    </source>
</evidence>
<dbReference type="InterPro" id="IPR007230">
    <property type="entry name" value="Nup98_auto-Pept-S59_dom"/>
</dbReference>
<evidence type="ECO:0000313" key="14">
    <source>
        <dbReference type="EnsemblMetazoa" id="XP_050512504.1"/>
    </source>
</evidence>
<dbReference type="GeneID" id="126888365"/>